<feature type="domain" description="4'-phosphopantetheinyl transferase" evidence="4">
    <location>
        <begin position="103"/>
        <end position="197"/>
    </location>
</feature>
<keyword evidence="2 6" id="KW-0808">Transferase</keyword>
<evidence type="ECO:0000256" key="2">
    <source>
        <dbReference type="ARBA" id="ARBA00022679"/>
    </source>
</evidence>
<reference evidence="6" key="2">
    <citation type="submission" date="2021-04" db="EMBL/GenBank/DDBJ databases">
        <authorList>
            <person name="Gilroy R."/>
        </authorList>
    </citation>
    <scope>NUCLEOTIDE SEQUENCE</scope>
    <source>
        <strain evidence="6">CHK193-4272</strain>
    </source>
</reference>
<reference evidence="6" key="1">
    <citation type="journal article" date="2021" name="PeerJ">
        <title>Extensive microbial diversity within the chicken gut microbiome revealed by metagenomics and culture.</title>
        <authorList>
            <person name="Gilroy R."/>
            <person name="Ravi A."/>
            <person name="Getino M."/>
            <person name="Pursley I."/>
            <person name="Horton D.L."/>
            <person name="Alikhan N.F."/>
            <person name="Baker D."/>
            <person name="Gharbi K."/>
            <person name="Hall N."/>
            <person name="Watson M."/>
            <person name="Adriaenssens E.M."/>
            <person name="Foster-Nyarko E."/>
            <person name="Jarju S."/>
            <person name="Secka A."/>
            <person name="Antonio M."/>
            <person name="Oren A."/>
            <person name="Chaudhuri R.R."/>
            <person name="La Ragione R."/>
            <person name="Hildebrand F."/>
            <person name="Pallen M.J."/>
        </authorList>
    </citation>
    <scope>NUCLEOTIDE SEQUENCE</scope>
    <source>
        <strain evidence="6">CHK193-4272</strain>
    </source>
</reference>
<comment type="similarity">
    <text evidence="1">Belongs to the P-Pant transferase superfamily. Gsp/Sfp/HetI/AcpT family.</text>
</comment>
<dbReference type="GO" id="GO:0008897">
    <property type="term" value="F:holo-[acyl-carrier-protein] synthase activity"/>
    <property type="evidence" value="ECO:0007669"/>
    <property type="project" value="InterPro"/>
</dbReference>
<proteinExistence type="inferred from homology"/>
<keyword evidence="3" id="KW-0175">Coiled coil</keyword>
<evidence type="ECO:0000259" key="5">
    <source>
        <dbReference type="Pfam" id="PF22624"/>
    </source>
</evidence>
<dbReference type="SUPFAM" id="SSF56214">
    <property type="entry name" value="4'-phosphopantetheinyl transferase"/>
    <property type="match status" value="2"/>
</dbReference>
<dbReference type="InterPro" id="IPR050559">
    <property type="entry name" value="P-Pant_transferase_sf"/>
</dbReference>
<dbReference type="EMBL" id="DXIE01000015">
    <property type="protein sequence ID" value="HIV61575.1"/>
    <property type="molecule type" value="Genomic_DNA"/>
</dbReference>
<dbReference type="GO" id="GO:0005829">
    <property type="term" value="C:cytosol"/>
    <property type="evidence" value="ECO:0007669"/>
    <property type="project" value="TreeGrafter"/>
</dbReference>
<dbReference type="PANTHER" id="PTHR12215">
    <property type="entry name" value="PHOSPHOPANTETHEINE TRANSFERASE"/>
    <property type="match status" value="1"/>
</dbReference>
<accession>A0A9D1TI47</accession>
<dbReference type="Gene3D" id="3.90.470.20">
    <property type="entry name" value="4'-phosphopantetheinyl transferase domain"/>
    <property type="match status" value="2"/>
</dbReference>
<evidence type="ECO:0000256" key="1">
    <source>
        <dbReference type="ARBA" id="ARBA00010990"/>
    </source>
</evidence>
<gene>
    <name evidence="6" type="ORF">H9746_01825</name>
</gene>
<protein>
    <submittedName>
        <fullName evidence="6">4'-phosphopantetheinyl transferase superfamily protein</fullName>
    </submittedName>
</protein>
<evidence type="ECO:0000256" key="3">
    <source>
        <dbReference type="SAM" id="Coils"/>
    </source>
</evidence>
<evidence type="ECO:0000313" key="7">
    <source>
        <dbReference type="Proteomes" id="UP000886808"/>
    </source>
</evidence>
<evidence type="ECO:0000259" key="4">
    <source>
        <dbReference type="Pfam" id="PF01648"/>
    </source>
</evidence>
<evidence type="ECO:0000313" key="6">
    <source>
        <dbReference type="EMBL" id="HIV61575.1"/>
    </source>
</evidence>
<feature type="domain" description="4'-phosphopantetheinyl transferase N-terminal" evidence="5">
    <location>
        <begin position="18"/>
        <end position="98"/>
    </location>
</feature>
<dbReference type="Pfam" id="PF22624">
    <property type="entry name" value="AASDHPPT_N"/>
    <property type="match status" value="1"/>
</dbReference>
<dbReference type="GO" id="GO:0019878">
    <property type="term" value="P:lysine biosynthetic process via aminoadipic acid"/>
    <property type="evidence" value="ECO:0007669"/>
    <property type="project" value="TreeGrafter"/>
</dbReference>
<dbReference type="InterPro" id="IPR037143">
    <property type="entry name" value="4-PPantetheinyl_Trfase_dom_sf"/>
</dbReference>
<dbReference type="InterPro" id="IPR008278">
    <property type="entry name" value="4-PPantetheinyl_Trfase_dom"/>
</dbReference>
<dbReference type="AlphaFoldDB" id="A0A9D1TI47"/>
<dbReference type="Proteomes" id="UP000886808">
    <property type="component" value="Unassembled WGS sequence"/>
</dbReference>
<name>A0A9D1TI47_9FIRM</name>
<sequence>MKKIHVFALNINDICEDSLNLLHKKQQERIKNIKNKNARKQALAAELLVLYIVKKFKPKNISIPPLRIAGEFGKPYFAENTDFKFSISHSGQWAVIAVSDCEIGIDIEKIGKLRTSVAKRVLNEKEKQEFFSLDINSQKIRFYDYWVLKESIVKATGRGMNDSFSDIYIRFAHKTRAEIDKKEVQLLLLPFESEYKMGICIFSKEIYKIFTKILSYHEIIV</sequence>
<dbReference type="GO" id="GO:0000287">
    <property type="term" value="F:magnesium ion binding"/>
    <property type="evidence" value="ECO:0007669"/>
    <property type="project" value="InterPro"/>
</dbReference>
<feature type="coiled-coil region" evidence="3">
    <location>
        <begin position="16"/>
        <end position="43"/>
    </location>
</feature>
<dbReference type="InterPro" id="IPR055066">
    <property type="entry name" value="AASDHPPT_N"/>
</dbReference>
<dbReference type="PANTHER" id="PTHR12215:SF10">
    <property type="entry name" value="L-AMINOADIPATE-SEMIALDEHYDE DEHYDROGENASE-PHOSPHOPANTETHEINYL TRANSFERASE"/>
    <property type="match status" value="1"/>
</dbReference>
<comment type="caution">
    <text evidence="6">The sequence shown here is derived from an EMBL/GenBank/DDBJ whole genome shotgun (WGS) entry which is preliminary data.</text>
</comment>
<dbReference type="Pfam" id="PF01648">
    <property type="entry name" value="ACPS"/>
    <property type="match status" value="1"/>
</dbReference>
<organism evidence="6 7">
    <name type="scientific">Candidatus Butyricicoccus avistercoris</name>
    <dbReference type="NCBI Taxonomy" id="2838518"/>
    <lineage>
        <taxon>Bacteria</taxon>
        <taxon>Bacillati</taxon>
        <taxon>Bacillota</taxon>
        <taxon>Clostridia</taxon>
        <taxon>Eubacteriales</taxon>
        <taxon>Butyricicoccaceae</taxon>
        <taxon>Butyricicoccus</taxon>
    </lineage>
</organism>